<dbReference type="InterPro" id="IPR000048">
    <property type="entry name" value="IQ_motif_EF-hand-BS"/>
</dbReference>
<dbReference type="Proteomes" id="UP001162640">
    <property type="component" value="Unassembled WGS sequence"/>
</dbReference>
<organism evidence="2 3">
    <name type="scientific">Triparma laevis f. inornata</name>
    <dbReference type="NCBI Taxonomy" id="1714386"/>
    <lineage>
        <taxon>Eukaryota</taxon>
        <taxon>Sar</taxon>
        <taxon>Stramenopiles</taxon>
        <taxon>Ochrophyta</taxon>
        <taxon>Bolidophyceae</taxon>
        <taxon>Parmales</taxon>
        <taxon>Triparmaceae</taxon>
        <taxon>Triparma</taxon>
    </lineage>
</organism>
<evidence type="ECO:0000313" key="3">
    <source>
        <dbReference type="Proteomes" id="UP001162640"/>
    </source>
</evidence>
<reference evidence="3" key="1">
    <citation type="journal article" date="2023" name="Commun. Biol.">
        <title>Genome analysis of Parmales, the sister group of diatoms, reveals the evolutionary specialization of diatoms from phago-mixotrophs to photoautotrophs.</title>
        <authorList>
            <person name="Ban H."/>
            <person name="Sato S."/>
            <person name="Yoshikawa S."/>
            <person name="Yamada K."/>
            <person name="Nakamura Y."/>
            <person name="Ichinomiya M."/>
            <person name="Sato N."/>
            <person name="Blanc-Mathieu R."/>
            <person name="Endo H."/>
            <person name="Kuwata A."/>
            <person name="Ogata H."/>
        </authorList>
    </citation>
    <scope>NUCLEOTIDE SEQUENCE [LARGE SCALE GENOMIC DNA]</scope>
</reference>
<name>A0A9W7BHR3_9STRA</name>
<comment type="caution">
    <text evidence="2">The sequence shown here is derived from an EMBL/GenBank/DDBJ whole genome shotgun (WGS) entry which is preliminary data.</text>
</comment>
<dbReference type="PROSITE" id="PS50096">
    <property type="entry name" value="IQ"/>
    <property type="match status" value="2"/>
</dbReference>
<dbReference type="Gene3D" id="1.20.5.190">
    <property type="match status" value="2"/>
</dbReference>
<accession>A0A9W7BHR3</accession>
<evidence type="ECO:0000256" key="1">
    <source>
        <dbReference type="SAM" id="MobiDB-lite"/>
    </source>
</evidence>
<feature type="region of interest" description="Disordered" evidence="1">
    <location>
        <begin position="445"/>
        <end position="493"/>
    </location>
</feature>
<evidence type="ECO:0000313" key="2">
    <source>
        <dbReference type="EMBL" id="GMH88110.1"/>
    </source>
</evidence>
<dbReference type="AlphaFoldDB" id="A0A9W7BHR3"/>
<feature type="compositionally biased region" description="Polar residues" evidence="1">
    <location>
        <begin position="481"/>
        <end position="493"/>
    </location>
</feature>
<sequence length="960" mass="111216">MQQSTSVTLLTTAKRVDEVLSDDAILALNAPTPSPYLDAAPIYPYPSTTSHFEPPQPALQIKKRADFFKVSQVYGDQIWSNQEKQKAMLYPPKAAETWHDRDTYMADQMIALYWGMKGRKIARENRVQNWYNSASMIQRNYRGRLGKKIFAIHKERVRNKKAGFLQRCWRGYRGRYYCWSFRRSLEEGAVKMKRIVKLHEEDKLWASIFDKDGDGEEDDDAMPEELELLDAALCLLCVSGDLENARLYIRDALRYYPESPRALFCYAILLHLVWDCYGFLKVPRPDILDEGLEIVDKAWGLDPDRISFHDLEVAYFQNARRMRPSDPRRMVNQAVMLHVVYGSFDSKTLNKKQLGKYWEANRRAEGLCERAIELDYSCQHPQIRSVAKVFRSLYKSKRELCIMKPKGIPIGVNGAKVIFNISVYKCVDKQGTDIDRREKLVCTAYEKPRPTSSQASKPGTPKSAKSVGFAVDSDLSEGESRPTSPEKQQQQQMNTNMLSKLKGAAKGIATTNALKVKKIEDMFSIKENRKNAKAETKKVETQADIQRYKAHLRMLNLKVNPVSREFVIHEPEWKSMLPAAIEMEKQSGRPATVVEQDALKDPMKIVAGFVATRLCIRSTYDTIENERQRILVLPQIQGIRDRAVAEMIEEYAARRLQRIFRGFQGRAQMNRMVFRKNEMDQQAASLERMRKRMAERRQFRALCACVVQARFKGILWRRRLARMQGASLVIQTCYRGFATRVKLREEQRRKLEGAKVDTVYRRGKLVSGVHLFLSVKRCGLSFKFIGRSEEHMDTFLGFVYKEQVLVILAAHNRWAKEEKQKIKERERKMQEDMYEGFNFESKKIRMMQDFMGDEKGIKSDDKYKEVKAWQYEKILNVLLDKLALVNPIKACSHDLQRLEGKKVLICDPELGAAASGHGILQFAGQKRVLNDQRRAIIRYEKNLKKTRMQQEALGLPLEKY</sequence>
<protein>
    <submittedName>
        <fullName evidence="2">Uncharacterized protein</fullName>
    </submittedName>
</protein>
<dbReference type="SUPFAM" id="SSF48452">
    <property type="entry name" value="TPR-like"/>
    <property type="match status" value="1"/>
</dbReference>
<gene>
    <name evidence="2" type="ORF">TL16_g11061</name>
</gene>
<dbReference type="SMART" id="SM00015">
    <property type="entry name" value="IQ"/>
    <property type="match status" value="4"/>
</dbReference>
<proteinExistence type="predicted"/>
<dbReference type="EMBL" id="BLQM01000406">
    <property type="protein sequence ID" value="GMH88110.1"/>
    <property type="molecule type" value="Genomic_DNA"/>
</dbReference>
<dbReference type="InterPro" id="IPR011990">
    <property type="entry name" value="TPR-like_helical_dom_sf"/>
</dbReference>
<dbReference type="Gene3D" id="1.25.40.10">
    <property type="entry name" value="Tetratricopeptide repeat domain"/>
    <property type="match status" value="1"/>
</dbReference>